<evidence type="ECO:0000259" key="5">
    <source>
        <dbReference type="PROSITE" id="PS51695"/>
    </source>
</evidence>
<protein>
    <submittedName>
        <fullName evidence="6">Subtilase family protein</fullName>
    </submittedName>
</protein>
<dbReference type="PANTHER" id="PTHR14218:SF15">
    <property type="entry name" value="TRIPEPTIDYL-PEPTIDASE 1"/>
    <property type="match status" value="1"/>
</dbReference>
<reference evidence="6 7" key="1">
    <citation type="submission" date="2018-08" db="EMBL/GenBank/DDBJ databases">
        <title>Genomic Encyclopedia of Type Strains, Phase III (KMG-III): the genomes of soil and plant-associated and newly described type strains.</title>
        <authorList>
            <person name="Whitman W."/>
        </authorList>
    </citation>
    <scope>NUCLEOTIDE SEQUENCE [LARGE SCALE GENOMIC DNA]</scope>
    <source>
        <strain evidence="6 7">CGMCC 1.10966</strain>
    </source>
</reference>
<evidence type="ECO:0000313" key="7">
    <source>
        <dbReference type="Proteomes" id="UP000256304"/>
    </source>
</evidence>
<feature type="chain" id="PRO_5038815780" evidence="4">
    <location>
        <begin position="25"/>
        <end position="393"/>
    </location>
</feature>
<dbReference type="PANTHER" id="PTHR14218">
    <property type="entry name" value="PROTEASE S8 TRIPEPTIDYL PEPTIDASE I CLN2"/>
    <property type="match status" value="1"/>
</dbReference>
<dbReference type="PROSITE" id="PS51695">
    <property type="entry name" value="SEDOLISIN"/>
    <property type="match status" value="1"/>
</dbReference>
<gene>
    <name evidence="6" type="ORF">A8990_14713</name>
</gene>
<dbReference type="OrthoDB" id="9002785at2"/>
<dbReference type="Proteomes" id="UP000256304">
    <property type="component" value="Unassembled WGS sequence"/>
</dbReference>
<dbReference type="EMBL" id="QTTN01000047">
    <property type="protein sequence ID" value="REE66715.1"/>
    <property type="molecule type" value="Genomic_DNA"/>
</dbReference>
<accession>A0A3D9QTV3</accession>
<comment type="caution">
    <text evidence="6">The sequence shown here is derived from an EMBL/GenBank/DDBJ whole genome shotgun (WGS) entry which is preliminary data.</text>
</comment>
<keyword evidence="3" id="KW-0720">Serine protease</keyword>
<dbReference type="InterPro" id="IPR023828">
    <property type="entry name" value="Peptidase_S8_Ser-AS"/>
</dbReference>
<feature type="signal peptide" evidence="4">
    <location>
        <begin position="1"/>
        <end position="24"/>
    </location>
</feature>
<dbReference type="RefSeq" id="WP_116192115.1">
    <property type="nucleotide sequence ID" value="NZ_QTTN01000047.1"/>
</dbReference>
<dbReference type="GO" id="GO:0008240">
    <property type="term" value="F:tripeptidyl-peptidase activity"/>
    <property type="evidence" value="ECO:0007669"/>
    <property type="project" value="TreeGrafter"/>
</dbReference>
<evidence type="ECO:0000256" key="2">
    <source>
        <dbReference type="ARBA" id="ARBA00022801"/>
    </source>
</evidence>
<dbReference type="InterPro" id="IPR030400">
    <property type="entry name" value="Sedolisin_dom"/>
</dbReference>
<dbReference type="GO" id="GO:0004252">
    <property type="term" value="F:serine-type endopeptidase activity"/>
    <property type="evidence" value="ECO:0007669"/>
    <property type="project" value="InterPro"/>
</dbReference>
<keyword evidence="4" id="KW-0732">Signal</keyword>
<proteinExistence type="predicted"/>
<dbReference type="SUPFAM" id="SSF52743">
    <property type="entry name" value="Subtilisin-like"/>
    <property type="match status" value="1"/>
</dbReference>
<dbReference type="AlphaFoldDB" id="A0A3D9QTV3"/>
<sequence length="393" mass="42068">MKNSMIGKRMIFLLLGLCFVTLFTGCKHDSAGPLPDQPPTSKLQWVNNYYHVDDLNERGLKGKGVRVAIVTFDTFTVSDIQRFSDKFGLPKPKVNVIPLFGGAIHQGVASNGHVESTLDIDIVHAVAPDAELDVYTVPPPVPFSVVLEQILNEGHAQIVTISWGRAPNLAEDKRAYDVIEAMNKQGMTVFASTGDTGTRADNTTLMAPSYLPNVVAVGGTVVTIDQAQTTVTERNWPLSVSGWSSDYQSPNYQAEAASSMKLRAESQQHRMLPDIVGPSIVTEAGSITADRDGIPIYVTDPKTGTGAWIPAIGTSVAAPYMAGIFANIAGGLHNGLGDIHERLYKQMNKPAYNKVDASDKTGSFEGGEAYSMAAGLGSVNAYEMAAAFGLSMK</sequence>
<name>A0A3D9QTV3_9BACL</name>
<dbReference type="InterPro" id="IPR036852">
    <property type="entry name" value="Peptidase_S8/S53_dom_sf"/>
</dbReference>
<dbReference type="PROSITE" id="PS00138">
    <property type="entry name" value="SUBTILASE_SER"/>
    <property type="match status" value="1"/>
</dbReference>
<keyword evidence="1" id="KW-0645">Protease</keyword>
<dbReference type="Pfam" id="PF00082">
    <property type="entry name" value="Peptidase_S8"/>
    <property type="match status" value="1"/>
</dbReference>
<evidence type="ECO:0000256" key="3">
    <source>
        <dbReference type="ARBA" id="ARBA00022825"/>
    </source>
</evidence>
<evidence type="ECO:0000256" key="4">
    <source>
        <dbReference type="SAM" id="SignalP"/>
    </source>
</evidence>
<dbReference type="GO" id="GO:0006508">
    <property type="term" value="P:proteolysis"/>
    <property type="evidence" value="ECO:0007669"/>
    <property type="project" value="UniProtKB-KW"/>
</dbReference>
<evidence type="ECO:0000256" key="1">
    <source>
        <dbReference type="ARBA" id="ARBA00022670"/>
    </source>
</evidence>
<dbReference type="InterPro" id="IPR050819">
    <property type="entry name" value="Tripeptidyl-peptidase_I"/>
</dbReference>
<keyword evidence="2" id="KW-0378">Hydrolase</keyword>
<feature type="domain" description="Peptidase S53" evidence="5">
    <location>
        <begin position="40"/>
        <end position="393"/>
    </location>
</feature>
<dbReference type="PROSITE" id="PS51257">
    <property type="entry name" value="PROKAR_LIPOPROTEIN"/>
    <property type="match status" value="1"/>
</dbReference>
<keyword evidence="7" id="KW-1185">Reference proteome</keyword>
<organism evidence="6 7">
    <name type="scientific">Paenibacillus taihuensis</name>
    <dbReference type="NCBI Taxonomy" id="1156355"/>
    <lineage>
        <taxon>Bacteria</taxon>
        <taxon>Bacillati</taxon>
        <taxon>Bacillota</taxon>
        <taxon>Bacilli</taxon>
        <taxon>Bacillales</taxon>
        <taxon>Paenibacillaceae</taxon>
        <taxon>Paenibacillus</taxon>
    </lineage>
</organism>
<dbReference type="InterPro" id="IPR000209">
    <property type="entry name" value="Peptidase_S8/S53_dom"/>
</dbReference>
<evidence type="ECO:0000313" key="6">
    <source>
        <dbReference type="EMBL" id="REE66715.1"/>
    </source>
</evidence>
<dbReference type="Gene3D" id="3.40.50.200">
    <property type="entry name" value="Peptidase S8/S53 domain"/>
    <property type="match status" value="1"/>
</dbReference>